<dbReference type="EMBL" id="GIFC01002262">
    <property type="protein sequence ID" value="MXU84345.1"/>
    <property type="molecule type" value="Transcribed_RNA"/>
</dbReference>
<dbReference type="AlphaFoldDB" id="A0A6B0U6Z7"/>
<name>A0A6B0U6Z7_IXORI</name>
<sequence length="80" mass="9577">MARACVFIYGFVCARACANNQRDQTPCPHRQLWQHYILRIKRNIVTIKAVYEKEECMWCFFATYCIRYYVVPVSKIETAF</sequence>
<organism evidence="1">
    <name type="scientific">Ixodes ricinus</name>
    <name type="common">Common tick</name>
    <name type="synonym">Acarus ricinus</name>
    <dbReference type="NCBI Taxonomy" id="34613"/>
    <lineage>
        <taxon>Eukaryota</taxon>
        <taxon>Metazoa</taxon>
        <taxon>Ecdysozoa</taxon>
        <taxon>Arthropoda</taxon>
        <taxon>Chelicerata</taxon>
        <taxon>Arachnida</taxon>
        <taxon>Acari</taxon>
        <taxon>Parasitiformes</taxon>
        <taxon>Ixodida</taxon>
        <taxon>Ixodoidea</taxon>
        <taxon>Ixodidae</taxon>
        <taxon>Ixodinae</taxon>
        <taxon>Ixodes</taxon>
    </lineage>
</organism>
<proteinExistence type="predicted"/>
<evidence type="ECO:0000313" key="1">
    <source>
        <dbReference type="EMBL" id="MXU84345.1"/>
    </source>
</evidence>
<accession>A0A6B0U6Z7</accession>
<reference evidence="1" key="1">
    <citation type="submission" date="2019-12" db="EMBL/GenBank/DDBJ databases">
        <title>An insight into the sialome of adult female Ixodes ricinus ticks feeding for 6 days.</title>
        <authorList>
            <person name="Perner J."/>
            <person name="Ribeiro J.M.C."/>
        </authorList>
    </citation>
    <scope>NUCLEOTIDE SEQUENCE</scope>
    <source>
        <strain evidence="1">Semi-engorged</strain>
        <tissue evidence="1">Salivary glands</tissue>
    </source>
</reference>
<protein>
    <submittedName>
        <fullName evidence="1">Putative secreted protein</fullName>
    </submittedName>
</protein>